<comment type="caution">
    <text evidence="3">The sequence shown here is derived from an EMBL/GenBank/DDBJ whole genome shotgun (WGS) entry which is preliminary data.</text>
</comment>
<keyword evidence="4" id="KW-1185">Reference proteome</keyword>
<dbReference type="PANTHER" id="PTHR42759">
    <property type="entry name" value="MOXR FAMILY PROTEIN"/>
    <property type="match status" value="1"/>
</dbReference>
<dbReference type="PIRSF" id="PIRSF002849">
    <property type="entry name" value="AAA_ATPase_chaperone_MoxR_prd"/>
    <property type="match status" value="1"/>
</dbReference>
<dbReference type="InterPro" id="IPR027417">
    <property type="entry name" value="P-loop_NTPase"/>
</dbReference>
<gene>
    <name evidence="3" type="ORF">GCM10007063_30040</name>
</gene>
<accession>A0A917Q1J9</accession>
<proteinExistence type="predicted"/>
<dbReference type="InterPro" id="IPR011703">
    <property type="entry name" value="ATPase_AAA-3"/>
</dbReference>
<dbReference type="SUPFAM" id="SSF52540">
    <property type="entry name" value="P-loop containing nucleoside triphosphate hydrolases"/>
    <property type="match status" value="1"/>
</dbReference>
<dbReference type="Pfam" id="PF17863">
    <property type="entry name" value="AAA_lid_2"/>
    <property type="match status" value="1"/>
</dbReference>
<evidence type="ECO:0000259" key="1">
    <source>
        <dbReference type="Pfam" id="PF07726"/>
    </source>
</evidence>
<dbReference type="GO" id="GO:0005524">
    <property type="term" value="F:ATP binding"/>
    <property type="evidence" value="ECO:0007669"/>
    <property type="project" value="InterPro"/>
</dbReference>
<evidence type="ECO:0000313" key="4">
    <source>
        <dbReference type="Proteomes" id="UP000658382"/>
    </source>
</evidence>
<protein>
    <submittedName>
        <fullName evidence="3">Magnesium chelatase</fullName>
    </submittedName>
</protein>
<evidence type="ECO:0000259" key="2">
    <source>
        <dbReference type="Pfam" id="PF17863"/>
    </source>
</evidence>
<dbReference type="Gene3D" id="3.40.50.300">
    <property type="entry name" value="P-loop containing nucleotide triphosphate hydrolases"/>
    <property type="match status" value="1"/>
</dbReference>
<dbReference type="GO" id="GO:0016887">
    <property type="term" value="F:ATP hydrolysis activity"/>
    <property type="evidence" value="ECO:0007669"/>
    <property type="project" value="InterPro"/>
</dbReference>
<reference evidence="3" key="1">
    <citation type="journal article" date="2014" name="Int. J. Syst. Evol. Microbiol.">
        <title>Complete genome sequence of Corynebacterium casei LMG S-19264T (=DSM 44701T), isolated from a smear-ripened cheese.</title>
        <authorList>
            <consortium name="US DOE Joint Genome Institute (JGI-PGF)"/>
            <person name="Walter F."/>
            <person name="Albersmeier A."/>
            <person name="Kalinowski J."/>
            <person name="Ruckert C."/>
        </authorList>
    </citation>
    <scope>NUCLEOTIDE SEQUENCE</scope>
    <source>
        <strain evidence="3">JCM 12580</strain>
    </source>
</reference>
<feature type="domain" description="ChlI/MoxR AAA lid" evidence="2">
    <location>
        <begin position="231"/>
        <end position="290"/>
    </location>
</feature>
<name>A0A917Q1J9_9BACI</name>
<dbReference type="EMBL" id="BMNQ01000061">
    <property type="protein sequence ID" value="GGK05613.1"/>
    <property type="molecule type" value="Genomic_DNA"/>
</dbReference>
<dbReference type="Pfam" id="PF07726">
    <property type="entry name" value="AAA_3"/>
    <property type="match status" value="1"/>
</dbReference>
<reference evidence="3" key="2">
    <citation type="submission" date="2020-09" db="EMBL/GenBank/DDBJ databases">
        <authorList>
            <person name="Sun Q."/>
            <person name="Ohkuma M."/>
        </authorList>
    </citation>
    <scope>NUCLEOTIDE SEQUENCE</scope>
    <source>
        <strain evidence="3">JCM 12580</strain>
    </source>
</reference>
<dbReference type="InterPro" id="IPR041628">
    <property type="entry name" value="ChlI/MoxR_AAA_lid"/>
</dbReference>
<feature type="domain" description="ATPase AAA-3" evidence="1">
    <location>
        <begin position="37"/>
        <end position="168"/>
    </location>
</feature>
<dbReference type="Proteomes" id="UP000658382">
    <property type="component" value="Unassembled WGS sequence"/>
</dbReference>
<dbReference type="Gene3D" id="1.10.8.80">
    <property type="entry name" value="Magnesium chelatase subunit I, C-Terminal domain"/>
    <property type="match status" value="1"/>
</dbReference>
<dbReference type="PANTHER" id="PTHR42759:SF5">
    <property type="entry name" value="METHANOL DEHYDROGENASE REGULATOR"/>
    <property type="match status" value="1"/>
</dbReference>
<organism evidence="3 4">
    <name type="scientific">Lentibacillus kapialis</name>
    <dbReference type="NCBI Taxonomy" id="340214"/>
    <lineage>
        <taxon>Bacteria</taxon>
        <taxon>Bacillati</taxon>
        <taxon>Bacillota</taxon>
        <taxon>Bacilli</taxon>
        <taxon>Bacillales</taxon>
        <taxon>Bacillaceae</taxon>
        <taxon>Lentibacillus</taxon>
    </lineage>
</organism>
<sequence length="315" mass="35493">MNNFRKFEQAKEAVNQIIIGQPDVVDLLFTALLAKGHVILESVPGSGKTKLAKTVVRVIDGQFSRIQFTPDVLPSDVTGVRFFNPKTQEFELLTGPVETNILLADEINRATPRTQASLLEVMEEQQTTIDGTTVKIPSPFFVIATQNPIESNQGTFPLPQAQLDRFMMKIPMDYPTFEQEKEMLWKQRIGNPIDDITPILSTEIIASLQQEIHQVVVSEVVMDYLLRLVSKTREHQGIELGVSSRAALALLRAGQARAFMDGYDFVRPQDIKSIAQYIFEHRIILTMDSSIRREVSEVTREVIQSVEVPVEARVT</sequence>
<evidence type="ECO:0000313" key="3">
    <source>
        <dbReference type="EMBL" id="GGK05613.1"/>
    </source>
</evidence>
<dbReference type="InterPro" id="IPR050764">
    <property type="entry name" value="CbbQ/NirQ/NorQ/GpvN"/>
</dbReference>
<dbReference type="AlphaFoldDB" id="A0A917Q1J9"/>
<dbReference type="RefSeq" id="WP_188633927.1">
    <property type="nucleotide sequence ID" value="NZ_BMNQ01000061.1"/>
</dbReference>